<dbReference type="InterPro" id="IPR036291">
    <property type="entry name" value="NAD(P)-bd_dom_sf"/>
</dbReference>
<dbReference type="InterPro" id="IPR008030">
    <property type="entry name" value="NmrA-like"/>
</dbReference>
<dbReference type="Proteomes" id="UP000599391">
    <property type="component" value="Unassembled WGS sequence"/>
</dbReference>
<evidence type="ECO:0000313" key="3">
    <source>
        <dbReference type="Proteomes" id="UP000599391"/>
    </source>
</evidence>
<sequence length="67" mass="7477">MNRKILVTGATGSNGTEIVKRLTAQNVEVRAMVRNHDRAKEIALPNVEVMEGNFDRPETLLKALTEE</sequence>
<comment type="caution">
    <text evidence="2">The sequence shown here is derived from an EMBL/GenBank/DDBJ whole genome shotgun (WGS) entry which is preliminary data.</text>
</comment>
<dbReference type="PANTHER" id="PTHR15020">
    <property type="entry name" value="FLAVIN REDUCTASE-RELATED"/>
    <property type="match status" value="1"/>
</dbReference>
<feature type="domain" description="NmrA-like" evidence="1">
    <location>
        <begin position="1"/>
        <end position="65"/>
    </location>
</feature>
<name>A0A8J7KYP9_9CYAN</name>
<dbReference type="Pfam" id="PF05368">
    <property type="entry name" value="NmrA"/>
    <property type="match status" value="1"/>
</dbReference>
<proteinExistence type="predicted"/>
<dbReference type="AlphaFoldDB" id="A0A8J7KYP9"/>
<keyword evidence="3" id="KW-1185">Reference proteome</keyword>
<dbReference type="SUPFAM" id="SSF51735">
    <property type="entry name" value="NAD(P)-binding Rossmann-fold domains"/>
    <property type="match status" value="1"/>
</dbReference>
<dbReference type="EMBL" id="JAECZB010000016">
    <property type="protein sequence ID" value="MBH8552605.1"/>
    <property type="molecule type" value="Genomic_DNA"/>
</dbReference>
<evidence type="ECO:0000313" key="2">
    <source>
        <dbReference type="EMBL" id="MBH8552605.1"/>
    </source>
</evidence>
<dbReference type="RefSeq" id="WP_214438910.1">
    <property type="nucleotide sequence ID" value="NZ_JAECZB010000016.1"/>
</dbReference>
<gene>
    <name evidence="2" type="ORF">I8751_09500</name>
</gene>
<organism evidence="2 3">
    <name type="scientific">Atlanticothrix silvestris CENA357</name>
    <dbReference type="NCBI Taxonomy" id="1725252"/>
    <lineage>
        <taxon>Bacteria</taxon>
        <taxon>Bacillati</taxon>
        <taxon>Cyanobacteriota</taxon>
        <taxon>Cyanophyceae</taxon>
        <taxon>Nostocales</taxon>
        <taxon>Nodulariaceae</taxon>
        <taxon>Atlanticothrix</taxon>
        <taxon>Atlanticothrix silvestris</taxon>
    </lineage>
</organism>
<dbReference type="PANTHER" id="PTHR15020:SF50">
    <property type="entry name" value="UPF0659 PROTEIN YMR090W"/>
    <property type="match status" value="1"/>
</dbReference>
<evidence type="ECO:0000259" key="1">
    <source>
        <dbReference type="Pfam" id="PF05368"/>
    </source>
</evidence>
<protein>
    <submittedName>
        <fullName evidence="2">NAD(P)H-binding protein</fullName>
    </submittedName>
</protein>
<accession>A0A8J7KYP9</accession>
<dbReference type="Gene3D" id="3.40.50.720">
    <property type="entry name" value="NAD(P)-binding Rossmann-like Domain"/>
    <property type="match status" value="1"/>
</dbReference>
<reference evidence="2 3" key="1">
    <citation type="journal article" date="2021" name="Int. J. Syst. Evol. Microbiol.">
        <title>Amazonocrinis nigriterrae gen. nov., sp. nov., Atlanticothrix silvestris gen. nov., sp. nov. and Dendronalium phyllosphericum gen. nov., sp. nov., nostocacean cyanobacteria from Brazilian environments.</title>
        <authorList>
            <person name="Alvarenga D.O."/>
            <person name="Andreote A.P.D."/>
            <person name="Branco L.H.Z."/>
            <person name="Delbaje E."/>
            <person name="Cruz R.B."/>
            <person name="Varani A.M."/>
            <person name="Fiore M.F."/>
        </authorList>
    </citation>
    <scope>NUCLEOTIDE SEQUENCE [LARGE SCALE GENOMIC DNA]</scope>
    <source>
        <strain evidence="2 3">CENA357</strain>
    </source>
</reference>